<protein>
    <submittedName>
        <fullName evidence="1">Uncharacterized protein</fullName>
    </submittedName>
</protein>
<evidence type="ECO:0000313" key="1">
    <source>
        <dbReference type="EMBL" id="JAD79241.1"/>
    </source>
</evidence>
<dbReference type="PANTHER" id="PTHR15835">
    <property type="entry name" value="NUCLEAR-INTERACTING PARTNER OF ALK"/>
    <property type="match status" value="1"/>
</dbReference>
<dbReference type="PANTHER" id="PTHR15835:SF14">
    <property type="entry name" value="EXPRESSED PROTEIN"/>
    <property type="match status" value="1"/>
</dbReference>
<dbReference type="GO" id="GO:0005634">
    <property type="term" value="C:nucleus"/>
    <property type="evidence" value="ECO:0007669"/>
    <property type="project" value="TreeGrafter"/>
</dbReference>
<proteinExistence type="predicted"/>
<organism evidence="1">
    <name type="scientific">Arundo donax</name>
    <name type="common">Giant reed</name>
    <name type="synonym">Donax arundinaceus</name>
    <dbReference type="NCBI Taxonomy" id="35708"/>
    <lineage>
        <taxon>Eukaryota</taxon>
        <taxon>Viridiplantae</taxon>
        <taxon>Streptophyta</taxon>
        <taxon>Embryophyta</taxon>
        <taxon>Tracheophyta</taxon>
        <taxon>Spermatophyta</taxon>
        <taxon>Magnoliopsida</taxon>
        <taxon>Liliopsida</taxon>
        <taxon>Poales</taxon>
        <taxon>Poaceae</taxon>
        <taxon>PACMAD clade</taxon>
        <taxon>Arundinoideae</taxon>
        <taxon>Arundineae</taxon>
        <taxon>Arundo</taxon>
    </lineage>
</organism>
<name>A0A0A9CUG7_ARUDO</name>
<dbReference type="EMBL" id="GBRH01218654">
    <property type="protein sequence ID" value="JAD79241.1"/>
    <property type="molecule type" value="Transcribed_RNA"/>
</dbReference>
<dbReference type="AlphaFoldDB" id="A0A0A9CUG7"/>
<reference evidence="1" key="1">
    <citation type="submission" date="2014-09" db="EMBL/GenBank/DDBJ databases">
        <authorList>
            <person name="Magalhaes I.L.F."/>
            <person name="Oliveira U."/>
            <person name="Santos F.R."/>
            <person name="Vidigal T.H.D.A."/>
            <person name="Brescovit A.D."/>
            <person name="Santos A.J."/>
        </authorList>
    </citation>
    <scope>NUCLEOTIDE SEQUENCE</scope>
    <source>
        <tissue evidence="1">Shoot tissue taken approximately 20 cm above the soil surface</tissue>
    </source>
</reference>
<reference evidence="1" key="2">
    <citation type="journal article" date="2015" name="Data Brief">
        <title>Shoot transcriptome of the giant reed, Arundo donax.</title>
        <authorList>
            <person name="Barrero R.A."/>
            <person name="Guerrero F.D."/>
            <person name="Moolhuijzen P."/>
            <person name="Goolsby J.A."/>
            <person name="Tidwell J."/>
            <person name="Bellgard S.E."/>
            <person name="Bellgard M.I."/>
        </authorList>
    </citation>
    <scope>NUCLEOTIDE SEQUENCE</scope>
    <source>
        <tissue evidence="1">Shoot tissue taken approximately 20 cm above the soil surface</tissue>
    </source>
</reference>
<accession>A0A0A9CUG7</accession>
<sequence>MQTNVASIDWLGGRQASRVDSSSQVAPHAYQPSHSFDAAGTALDSAASCRPWEHADLLRRLATFKPSTWASKQKASSLCTEAYKLVDGSLGGFQMFKTLKKIQPTRLKMDPQSDLMKHSIPILVNITEIHFLHQPRKIRGRAKYPLKILDAA</sequence>